<name>A0ABR7WVY1_9SPHI</name>
<dbReference type="Proteomes" id="UP000606600">
    <property type="component" value="Unassembled WGS sequence"/>
</dbReference>
<comment type="caution">
    <text evidence="1">The sequence shown here is derived from an EMBL/GenBank/DDBJ whole genome shotgun (WGS) entry which is preliminary data.</text>
</comment>
<reference evidence="1 2" key="1">
    <citation type="submission" date="2020-09" db="EMBL/GenBank/DDBJ databases">
        <title>Novel species of Mucilaginibacter isolated from a glacier on the Tibetan Plateau.</title>
        <authorList>
            <person name="Liu Q."/>
            <person name="Xin Y.-H."/>
        </authorList>
    </citation>
    <scope>NUCLEOTIDE SEQUENCE [LARGE SCALE GENOMIC DNA]</scope>
    <source>
        <strain evidence="1 2">ZT4R22</strain>
    </source>
</reference>
<gene>
    <name evidence="1" type="ORF">IDJ77_21630</name>
</gene>
<protein>
    <submittedName>
        <fullName evidence="1">TraB/GumN family protein</fullName>
    </submittedName>
</protein>
<accession>A0ABR7WVY1</accession>
<dbReference type="CDD" id="cd14789">
    <property type="entry name" value="Tiki"/>
    <property type="match status" value="1"/>
</dbReference>
<dbReference type="PANTHER" id="PTHR40590:SF1">
    <property type="entry name" value="CYTOPLASMIC PROTEIN"/>
    <property type="match status" value="1"/>
</dbReference>
<dbReference type="RefSeq" id="WP_191191070.1">
    <property type="nucleotide sequence ID" value="NZ_JACWMY010000012.1"/>
</dbReference>
<dbReference type="InterPro" id="IPR002816">
    <property type="entry name" value="TraB/PrgY/GumN_fam"/>
</dbReference>
<proteinExistence type="predicted"/>
<dbReference type="Pfam" id="PF01963">
    <property type="entry name" value="TraB_PrgY_gumN"/>
    <property type="match status" value="1"/>
</dbReference>
<dbReference type="EMBL" id="JACWMY010000012">
    <property type="protein sequence ID" value="MBD1366429.1"/>
    <property type="molecule type" value="Genomic_DNA"/>
</dbReference>
<evidence type="ECO:0000313" key="2">
    <source>
        <dbReference type="Proteomes" id="UP000606600"/>
    </source>
</evidence>
<organism evidence="1 2">
    <name type="scientific">Mucilaginibacter pankratovii</name>
    <dbReference type="NCBI Taxonomy" id="2772110"/>
    <lineage>
        <taxon>Bacteria</taxon>
        <taxon>Pseudomonadati</taxon>
        <taxon>Bacteroidota</taxon>
        <taxon>Sphingobacteriia</taxon>
        <taxon>Sphingobacteriales</taxon>
        <taxon>Sphingobacteriaceae</taxon>
        <taxon>Mucilaginibacter</taxon>
    </lineage>
</organism>
<sequence length="1186" mass="133888">MTTPLHISSARLKKGQSKYRKVIISTLLATLLLFLSVLTAVSQPKSSYNLLWRISGKGLTKPSYLFGTMHVKDKRAFDFSDSVMLAMQNCRAFALETHPDTIVKKMFLTMHGQDSLRSVRRLLNKTDYDKLADRFQKKNGYPMGDIDPIQAEAMLQPQREKPDDKKTFVDAYLFGVARSMNKSTYGLEDASEQFDNYFGSKAPELKTRITELLEDDDEEDQLDDIDELITAYSTGNLDNIIELLTDDKLNDSILIVRNNVMVKSMLMYMASQPLFTAVGVAHLPGDNGIIALLRHEGYTLTPVDATFTGIANRFSTDYTTLKWQTFTDESRGYSMDLPFAPIQTDMLLGMNTVIYPDVANDISFGAYAILDSSDGKPATEKKVIDNILKRLKAKGENRLISNKVVLVNGFKGTDMTVKTGEKSGLRYRIFFKGNMLYCLYAGNTLANLNLPYANRFFNSFKTFKPVVQRGKGWVTLKNDTAAFTINLPGKPQSIEKLVPGEPRLKNATLKLYMSIDSSKFENYLVRYNDYPPGMYLSSPEKAFDAVIADLKTKGVTITSVKNITKDGNDGRDLTFVLKQSNCRAQVFARGNRIYMLLKQSLSPGAALSTDDDFFSSFKFSPYLKVILNDYEIAGGNFKSKMFDGMKLIKDSVTSYRSFAYSDGIAYSVNRASGGAYGVEHATISKYYRANNTDSVYNRLISDFVDNDTDTLEKVDTIKVNGLTGREFIVREKEGIQKKRHRIFINNADIIYLTGHQGMQETGTDNNEAFYNSLVKVHDTAPINLASSKAKLITDDMFATDSITRVQAVGSLSYYKFQKDELPYLYAAIKKPMPDDSLDYGSREKLLNVLSTVNDSNSVAELKQLYLAPQTPDNLKATILNTITEVDKKDGFNIYLNLLTGTRLLKPDNIYSIFSPLRDSLEYVTENFDKIQPLLKNPDYRKNVLGVFNSMLYSFHKGKYKEFIKNNFDSLTAYANEDLEAYFAQADSARSKWSSPVYYYLAFMKEATGKPIISPFTARLIKDDKVENNLSDAVIVRLKNNLPVQQAVINRILDSVSYRYSVLQDLNEIKQLNRAPLKYRTQAAFAKLSLTQYIEDSDQGSATDIALLGTLPEKGNIYYVFKFKVPDYEEGVSYVGICGPYKTGSTALDFKSYRAYTIWEAKEAYWQKQAKKMIPELKKSIAEDLKN</sequence>
<keyword evidence="2" id="KW-1185">Reference proteome</keyword>
<evidence type="ECO:0000313" key="1">
    <source>
        <dbReference type="EMBL" id="MBD1366429.1"/>
    </source>
</evidence>
<dbReference type="PANTHER" id="PTHR40590">
    <property type="entry name" value="CYTOPLASMIC PROTEIN-RELATED"/>
    <property type="match status" value="1"/>
</dbReference>
<dbReference type="InterPro" id="IPR047111">
    <property type="entry name" value="YbaP-like"/>
</dbReference>